<dbReference type="PANTHER" id="PTHR33356">
    <property type="entry name" value="TIP41-LIKE PROTEIN"/>
    <property type="match status" value="1"/>
</dbReference>
<dbReference type="Proteomes" id="UP000188354">
    <property type="component" value="Chromosome LG11"/>
</dbReference>
<evidence type="ECO:0000313" key="4">
    <source>
        <dbReference type="Proteomes" id="UP000188354"/>
    </source>
</evidence>
<protein>
    <submittedName>
        <fullName evidence="2">Uncharacterized protein</fullName>
    </submittedName>
</protein>
<organism evidence="2 4">
    <name type="scientific">Lupinus angustifolius</name>
    <name type="common">Narrow-leaved blue lupine</name>
    <dbReference type="NCBI Taxonomy" id="3871"/>
    <lineage>
        <taxon>Eukaryota</taxon>
        <taxon>Viridiplantae</taxon>
        <taxon>Streptophyta</taxon>
        <taxon>Embryophyta</taxon>
        <taxon>Tracheophyta</taxon>
        <taxon>Spermatophyta</taxon>
        <taxon>Magnoliopsida</taxon>
        <taxon>eudicotyledons</taxon>
        <taxon>Gunneridae</taxon>
        <taxon>Pentapetalae</taxon>
        <taxon>rosids</taxon>
        <taxon>fabids</taxon>
        <taxon>Fabales</taxon>
        <taxon>Fabaceae</taxon>
        <taxon>Papilionoideae</taxon>
        <taxon>50 kb inversion clade</taxon>
        <taxon>genistoids sensu lato</taxon>
        <taxon>core genistoids</taxon>
        <taxon>Genisteae</taxon>
        <taxon>Lupinus</taxon>
    </lineage>
</organism>
<dbReference type="Gramene" id="OIW02702">
    <property type="protein sequence ID" value="OIW02702"/>
    <property type="gene ID" value="TanjilG_29478"/>
</dbReference>
<dbReference type="Gramene" id="OIW02701">
    <property type="protein sequence ID" value="OIW02701"/>
    <property type="gene ID" value="TanjilG_29477"/>
</dbReference>
<feature type="region of interest" description="Disordered" evidence="1">
    <location>
        <begin position="258"/>
        <end position="293"/>
    </location>
</feature>
<gene>
    <name evidence="2" type="ORF">TanjilG_29477</name>
    <name evidence="3" type="ORF">TanjilG_29478</name>
</gene>
<name>A0A394C711_LUPAN</name>
<sequence length="374" mass="42070">MAKPSHSFTLTESETELGFPSEFPYEFDSFALEHLISPLENVVCSTETASSVQEDLFAGLTRRLSQASLHENRPSQYAVRINTSNKTEIQKKARVISGSPESTLIGSVGWSGRSPGSGLTNPNTSSRILSSDTTAFSNDAWDTIHAAAEQVARSKIIGDVSNLYYHNKVHRGFPPHVAVENHTDHLLNSNNLNQAPHFLYLQLKQEQINTTLQMLKQQCGVVRGLETEPYLSSYQQQLEVQNNSCEFGYGSVKCKHHMPKSTWHPPQVKHKNQHVQPNRRSGSGPVLNGGSRDKRVCTGTGVFLPRSYMDPHEPHCTPLNLNIVDLNATTQQRFANAYDELLAKRNAIQMQQKLCLRREDARSYEIRLPQEWTY</sequence>
<evidence type="ECO:0000313" key="3">
    <source>
        <dbReference type="EMBL" id="OIW02702.1"/>
    </source>
</evidence>
<dbReference type="STRING" id="3871.A0A394C711"/>
<accession>A0A394C711</accession>
<evidence type="ECO:0000313" key="2">
    <source>
        <dbReference type="EMBL" id="OIW02701.1"/>
    </source>
</evidence>
<dbReference type="EMBL" id="CM007371">
    <property type="protein sequence ID" value="OIW02701.1"/>
    <property type="molecule type" value="Genomic_DNA"/>
</dbReference>
<dbReference type="AlphaFoldDB" id="A0A394C711"/>
<evidence type="ECO:0000256" key="1">
    <source>
        <dbReference type="SAM" id="MobiDB-lite"/>
    </source>
</evidence>
<keyword evidence="4" id="KW-1185">Reference proteome</keyword>
<dbReference type="EMBL" id="CM007371">
    <property type="protein sequence ID" value="OIW02702.1"/>
    <property type="molecule type" value="Genomic_DNA"/>
</dbReference>
<dbReference type="PANTHER" id="PTHR33356:SF37">
    <property type="match status" value="1"/>
</dbReference>
<reference evidence="2 4" key="1">
    <citation type="journal article" date="2017" name="Plant Biotechnol. J.">
        <title>A comprehensive draft genome sequence for lupin (Lupinus angustifolius), an emerging health food: insights into plant-microbe interactions and legume evolution.</title>
        <authorList>
            <person name="Hane J.K."/>
            <person name="Ming Y."/>
            <person name="Kamphuis L.G."/>
            <person name="Nelson M.N."/>
            <person name="Garg G."/>
            <person name="Atkins C.A."/>
            <person name="Bayer P.E."/>
            <person name="Bravo A."/>
            <person name="Bringans S."/>
            <person name="Cannon S."/>
            <person name="Edwards D."/>
            <person name="Foley R."/>
            <person name="Gao L.L."/>
            <person name="Harrison M.J."/>
            <person name="Huang W."/>
            <person name="Hurgobin B."/>
            <person name="Li S."/>
            <person name="Liu C.W."/>
            <person name="McGrath A."/>
            <person name="Morahan G."/>
            <person name="Murray J."/>
            <person name="Weller J."/>
            <person name="Jian J."/>
            <person name="Singh K.B."/>
        </authorList>
    </citation>
    <scope>NUCLEOTIDE SEQUENCE [LARGE SCALE GENOMIC DNA]</scope>
    <source>
        <strain evidence="4">cv. Tanjil</strain>
        <tissue evidence="2">Whole plant</tissue>
    </source>
</reference>
<proteinExistence type="predicted"/>